<proteinExistence type="predicted"/>
<accession>A0A6I6D064</accession>
<sequence>MSRHFRVERLRFLARVVEREIAHLRVTDARVFTRSFDGARVESLESDVALSEQVDAFVSRFGRLQDTVGDKLLPTYLLGLGESVGAVLDNLTRAEQLGLLGSADLWMTLRALRNQMIHEYMEDREILASALNAGHEHVETLCADAERLLSAIKSRGWLEGET</sequence>
<keyword evidence="2" id="KW-1185">Reference proteome</keyword>
<name>A0A6I6D064_9GAMM</name>
<dbReference type="Gene3D" id="1.20.120.330">
    <property type="entry name" value="Nucleotidyltransferases domain 2"/>
    <property type="match status" value="1"/>
</dbReference>
<dbReference type="Proteomes" id="UP000427716">
    <property type="component" value="Chromosome"/>
</dbReference>
<dbReference type="AlphaFoldDB" id="A0A6I6D064"/>
<dbReference type="RefSeq" id="WP_156573605.1">
    <property type="nucleotide sequence ID" value="NZ_CP046415.1"/>
</dbReference>
<dbReference type="KEGG" id="ghl:GM160_04890"/>
<evidence type="ECO:0000313" key="1">
    <source>
        <dbReference type="EMBL" id="QGT78288.1"/>
    </source>
</evidence>
<gene>
    <name evidence="1" type="ORF">GM160_04890</name>
</gene>
<reference evidence="1 2" key="1">
    <citation type="submission" date="2019-11" db="EMBL/GenBank/DDBJ databases">
        <authorList>
            <person name="Zhang J."/>
            <person name="Sun C."/>
        </authorList>
    </citation>
    <scope>NUCLEOTIDE SEQUENCE [LARGE SCALE GENOMIC DNA]</scope>
    <source>
        <strain evidence="2">sp2</strain>
    </source>
</reference>
<evidence type="ECO:0000313" key="2">
    <source>
        <dbReference type="Proteomes" id="UP000427716"/>
    </source>
</evidence>
<protein>
    <recommendedName>
        <fullName evidence="3">DUF86 domain-containing protein</fullName>
    </recommendedName>
</protein>
<evidence type="ECO:0008006" key="3">
    <source>
        <dbReference type="Google" id="ProtNLM"/>
    </source>
</evidence>
<dbReference type="SUPFAM" id="SSF81593">
    <property type="entry name" value="Nucleotidyltransferase substrate binding subunit/domain"/>
    <property type="match status" value="1"/>
</dbReference>
<organism evidence="1 2">
    <name type="scientific">Guyparkeria halophila</name>
    <dbReference type="NCBI Taxonomy" id="47960"/>
    <lineage>
        <taxon>Bacteria</taxon>
        <taxon>Pseudomonadati</taxon>
        <taxon>Pseudomonadota</taxon>
        <taxon>Gammaproteobacteria</taxon>
        <taxon>Chromatiales</taxon>
        <taxon>Thioalkalibacteraceae</taxon>
        <taxon>Guyparkeria</taxon>
    </lineage>
</organism>
<dbReference type="EMBL" id="CP046415">
    <property type="protein sequence ID" value="QGT78288.1"/>
    <property type="molecule type" value="Genomic_DNA"/>
</dbReference>